<proteinExistence type="inferred from homology"/>
<evidence type="ECO:0000313" key="6">
    <source>
        <dbReference type="EMBL" id="BCO08203.1"/>
    </source>
</evidence>
<dbReference type="EMBL" id="AP024233">
    <property type="protein sequence ID" value="BCO08203.1"/>
    <property type="molecule type" value="Genomic_DNA"/>
</dbReference>
<comment type="similarity">
    <text evidence="1 4">Belongs to the tRNA pseudouridine synthase TruA family.</text>
</comment>
<dbReference type="AlphaFoldDB" id="A0A915XJQ6"/>
<dbReference type="GO" id="GO:0031119">
    <property type="term" value="P:tRNA pseudouridine synthesis"/>
    <property type="evidence" value="ECO:0007669"/>
    <property type="project" value="TreeGrafter"/>
</dbReference>
<dbReference type="Proteomes" id="UP001063350">
    <property type="component" value="Chromosome"/>
</dbReference>
<feature type="domain" description="Pseudouridine synthase I TruA alpha/beta" evidence="5">
    <location>
        <begin position="13"/>
        <end position="108"/>
    </location>
</feature>
<dbReference type="KEGG" id="ddu:GF1_05790"/>
<keyword evidence="7" id="KW-1185">Reference proteome</keyword>
<dbReference type="InterPro" id="IPR020094">
    <property type="entry name" value="TruA/RsuA/RluB/E/F_N"/>
</dbReference>
<dbReference type="InterPro" id="IPR020095">
    <property type="entry name" value="PsdUridine_synth_TruA_C"/>
</dbReference>
<dbReference type="FunFam" id="3.30.70.580:FF:000001">
    <property type="entry name" value="tRNA pseudouridine synthase A"/>
    <property type="match status" value="1"/>
</dbReference>
<organism evidence="6 7">
    <name type="scientific">Desulfolithobacter dissulfuricans</name>
    <dbReference type="NCBI Taxonomy" id="2795293"/>
    <lineage>
        <taxon>Bacteria</taxon>
        <taxon>Pseudomonadati</taxon>
        <taxon>Thermodesulfobacteriota</taxon>
        <taxon>Desulfobulbia</taxon>
        <taxon>Desulfobulbales</taxon>
        <taxon>Desulfobulbaceae</taxon>
        <taxon>Desulfolithobacter</taxon>
    </lineage>
</organism>
<dbReference type="InterPro" id="IPR001406">
    <property type="entry name" value="PsdUridine_synth_TruA"/>
</dbReference>
<sequence>MSGEERNIRLCLAYDGTGYSGWQRQPEARTVQATVEACLKRMTSEEVTLHGAGRTDAGVHALGMVANFHTRTSIPVHGLWRGLNAMLPADIQILKVQEADPRFHSRYSATGKAYRYDLYTGPVQQPTRRLYETHVPCRFALDQVLRCLALLRGTHDFSSFEARGSRNPACTNGRGAVRTLFHCSCTPDQSRKAGVFGFWAMVFSATWCVIWSAPCCWWPGAR</sequence>
<dbReference type="InterPro" id="IPR020103">
    <property type="entry name" value="PsdUridine_synth_cat_dom_sf"/>
</dbReference>
<comment type="catalytic activity">
    <reaction evidence="4">
        <text>uridine(38/39/40) in tRNA = pseudouridine(38/39/40) in tRNA</text>
        <dbReference type="Rhea" id="RHEA:22376"/>
        <dbReference type="Rhea" id="RHEA-COMP:10085"/>
        <dbReference type="Rhea" id="RHEA-COMP:10087"/>
        <dbReference type="ChEBI" id="CHEBI:65314"/>
        <dbReference type="ChEBI" id="CHEBI:65315"/>
        <dbReference type="EC" id="5.4.99.12"/>
    </reaction>
</comment>
<dbReference type="EC" id="5.4.99.12" evidence="4"/>
<protein>
    <recommendedName>
        <fullName evidence="4">tRNA pseudouridine synthase</fullName>
        <ecNumber evidence="4">5.4.99.12</ecNumber>
    </recommendedName>
</protein>
<dbReference type="CDD" id="cd02570">
    <property type="entry name" value="PseudoU_synth_EcTruA"/>
    <property type="match status" value="1"/>
</dbReference>
<dbReference type="Gene3D" id="3.30.70.580">
    <property type="entry name" value="Pseudouridine synthase I, catalytic domain, N-terminal subdomain"/>
    <property type="match status" value="1"/>
</dbReference>
<gene>
    <name evidence="6" type="ORF">GF1_05790</name>
</gene>
<dbReference type="PANTHER" id="PTHR11142">
    <property type="entry name" value="PSEUDOURIDYLATE SYNTHASE"/>
    <property type="match status" value="1"/>
</dbReference>
<evidence type="ECO:0000256" key="3">
    <source>
        <dbReference type="ARBA" id="ARBA00023235"/>
    </source>
</evidence>
<evidence type="ECO:0000259" key="5">
    <source>
        <dbReference type="Pfam" id="PF01416"/>
    </source>
</evidence>
<reference evidence="6" key="1">
    <citation type="submission" date="2020-12" db="EMBL/GenBank/DDBJ databases">
        <title>Desulfobium dissulfuricans gen. nov., sp. nov., a novel mesophilic, sulfate-reducing bacterium isolated from a deep-sea hydrothermal vent.</title>
        <authorList>
            <person name="Hashimoto Y."/>
            <person name="Tame A."/>
            <person name="Sawayama S."/>
            <person name="Miyazaki J."/>
            <person name="Takai K."/>
            <person name="Nakagawa S."/>
        </authorList>
    </citation>
    <scope>NUCLEOTIDE SEQUENCE</scope>
    <source>
        <strain evidence="6">GF1</strain>
    </source>
</reference>
<dbReference type="InterPro" id="IPR020097">
    <property type="entry name" value="PsdUridine_synth_TruA_a/b_dom"/>
</dbReference>
<dbReference type="RefSeq" id="WP_267928119.1">
    <property type="nucleotide sequence ID" value="NZ_AP024233.1"/>
</dbReference>
<evidence type="ECO:0000313" key="7">
    <source>
        <dbReference type="Proteomes" id="UP001063350"/>
    </source>
</evidence>
<dbReference type="Pfam" id="PF01416">
    <property type="entry name" value="PseudoU_synth_1"/>
    <property type="match status" value="1"/>
</dbReference>
<dbReference type="GO" id="GO:0160147">
    <property type="term" value="F:tRNA pseudouridine(38-40) synthase activity"/>
    <property type="evidence" value="ECO:0007669"/>
    <property type="project" value="UniProtKB-EC"/>
</dbReference>
<dbReference type="PANTHER" id="PTHR11142:SF0">
    <property type="entry name" value="TRNA PSEUDOURIDINE SYNTHASE-LIKE 1"/>
    <property type="match status" value="1"/>
</dbReference>
<evidence type="ECO:0000256" key="1">
    <source>
        <dbReference type="ARBA" id="ARBA00009375"/>
    </source>
</evidence>
<keyword evidence="2 4" id="KW-0819">tRNA processing</keyword>
<dbReference type="SUPFAM" id="SSF55120">
    <property type="entry name" value="Pseudouridine synthase"/>
    <property type="match status" value="1"/>
</dbReference>
<dbReference type="GO" id="GO:0003723">
    <property type="term" value="F:RNA binding"/>
    <property type="evidence" value="ECO:0007669"/>
    <property type="project" value="InterPro"/>
</dbReference>
<name>A0A915XJQ6_9BACT</name>
<evidence type="ECO:0000256" key="4">
    <source>
        <dbReference type="RuleBase" id="RU003792"/>
    </source>
</evidence>
<dbReference type="Gene3D" id="3.30.70.660">
    <property type="entry name" value="Pseudouridine synthase I, catalytic domain, C-terminal subdomain"/>
    <property type="match status" value="1"/>
</dbReference>
<keyword evidence="3 4" id="KW-0413">Isomerase</keyword>
<accession>A0A915XJQ6</accession>
<evidence type="ECO:0000256" key="2">
    <source>
        <dbReference type="ARBA" id="ARBA00022694"/>
    </source>
</evidence>